<evidence type="ECO:0000313" key="2">
    <source>
        <dbReference type="Proteomes" id="UP000076532"/>
    </source>
</evidence>
<sequence>MFRIVFYFIALNNVQSQITDDRELNVEALGCLIWLGKFPVLARDAESGYRATQKKFSGHTRQSRLLSWRKAQSSRAQTGVKISGGIAEGQFCSWYPAAAAIHCSVPSRWIGKGWGGDEPWSRVQATFGTVCPAKIRDWTHPRASTGSLCGQSKYHESIMKARRRDIDRLDHGAFAFTCFVHCQFEEEAKLLQRAEMPHPSALAASGYLGTGDLGARRRPRIATPTCCLALMASTCRWYLGACSRTISYQRS</sequence>
<keyword evidence="2" id="KW-1185">Reference proteome</keyword>
<proteinExistence type="predicted"/>
<dbReference type="EMBL" id="KV417506">
    <property type="protein sequence ID" value="KZP27842.1"/>
    <property type="molecule type" value="Genomic_DNA"/>
</dbReference>
<name>A0A166R2Y8_9AGAM</name>
<evidence type="ECO:0000313" key="1">
    <source>
        <dbReference type="EMBL" id="KZP27842.1"/>
    </source>
</evidence>
<dbReference type="AlphaFoldDB" id="A0A166R2Y8"/>
<accession>A0A166R2Y8</accession>
<organism evidence="1 2">
    <name type="scientific">Athelia psychrophila</name>
    <dbReference type="NCBI Taxonomy" id="1759441"/>
    <lineage>
        <taxon>Eukaryota</taxon>
        <taxon>Fungi</taxon>
        <taxon>Dikarya</taxon>
        <taxon>Basidiomycota</taxon>
        <taxon>Agaricomycotina</taxon>
        <taxon>Agaricomycetes</taxon>
        <taxon>Agaricomycetidae</taxon>
        <taxon>Atheliales</taxon>
        <taxon>Atheliaceae</taxon>
        <taxon>Athelia</taxon>
    </lineage>
</organism>
<gene>
    <name evidence="1" type="ORF">FIBSPDRAFT_927830</name>
</gene>
<protein>
    <submittedName>
        <fullName evidence="1">Uncharacterized protein</fullName>
    </submittedName>
</protein>
<reference evidence="1 2" key="1">
    <citation type="journal article" date="2016" name="Mol. Biol. Evol.">
        <title>Comparative Genomics of Early-Diverging Mushroom-Forming Fungi Provides Insights into the Origins of Lignocellulose Decay Capabilities.</title>
        <authorList>
            <person name="Nagy L.G."/>
            <person name="Riley R."/>
            <person name="Tritt A."/>
            <person name="Adam C."/>
            <person name="Daum C."/>
            <person name="Floudas D."/>
            <person name="Sun H."/>
            <person name="Yadav J.S."/>
            <person name="Pangilinan J."/>
            <person name="Larsson K.H."/>
            <person name="Matsuura K."/>
            <person name="Barry K."/>
            <person name="Labutti K."/>
            <person name="Kuo R."/>
            <person name="Ohm R.A."/>
            <person name="Bhattacharya S.S."/>
            <person name="Shirouzu T."/>
            <person name="Yoshinaga Y."/>
            <person name="Martin F.M."/>
            <person name="Grigoriev I.V."/>
            <person name="Hibbett D.S."/>
        </authorList>
    </citation>
    <scope>NUCLEOTIDE SEQUENCE [LARGE SCALE GENOMIC DNA]</scope>
    <source>
        <strain evidence="1 2">CBS 109695</strain>
    </source>
</reference>
<dbReference type="Proteomes" id="UP000076532">
    <property type="component" value="Unassembled WGS sequence"/>
</dbReference>